<name>A0A8H3FIZ6_9LECA</name>
<dbReference type="AlphaFoldDB" id="A0A8H3FIZ6"/>
<reference evidence="5" key="1">
    <citation type="submission" date="2021-03" db="EMBL/GenBank/DDBJ databases">
        <authorList>
            <person name="Tagirdzhanova G."/>
        </authorList>
    </citation>
    <scope>NUCLEOTIDE SEQUENCE</scope>
</reference>
<dbReference type="InterPro" id="IPR025110">
    <property type="entry name" value="AMP-bd_C"/>
</dbReference>
<keyword evidence="6" id="KW-1185">Reference proteome</keyword>
<dbReference type="Gene3D" id="3.40.50.12780">
    <property type="entry name" value="N-terminal domain of ligase-like"/>
    <property type="match status" value="1"/>
</dbReference>
<dbReference type="InterPro" id="IPR042099">
    <property type="entry name" value="ANL_N_sf"/>
</dbReference>
<protein>
    <submittedName>
        <fullName evidence="5">Uncharacterized protein</fullName>
    </submittedName>
</protein>
<dbReference type="Pfam" id="PF00501">
    <property type="entry name" value="AMP-binding"/>
    <property type="match status" value="1"/>
</dbReference>
<dbReference type="GO" id="GO:0016405">
    <property type="term" value="F:CoA-ligase activity"/>
    <property type="evidence" value="ECO:0007669"/>
    <property type="project" value="TreeGrafter"/>
</dbReference>
<feature type="domain" description="AMP-binding enzyme C-terminal" evidence="4">
    <location>
        <begin position="463"/>
        <end position="537"/>
    </location>
</feature>
<evidence type="ECO:0000256" key="2">
    <source>
        <dbReference type="ARBA" id="ARBA00022598"/>
    </source>
</evidence>
<sequence>MNIYHPNETVDIPELDLLSVLFGNDVCYTTEDRIIHAEADDPSVSLTRAQARSWTKRIAYLLRYQYGVGIDGPGKDVVGVFSTGQVALPILFYSVIAAGGVYSAASVAYTPSELTRQLKNGPANLLICSADLLNEAIAAAKQSGISLDRVLAVGSRPNIALRTALGQTVPIPKTELSWTKVTDLPTLSSLPICLLYSSGTTGLPKGVTITHRNIVAAAVPVILSLKKWDRAQQAQGMPPFDYKAIAHLPGSHIAGVQCQVVNPTMANGTMYWMPRFDFQKFLEYNKAYRTEWLLTVPPIWLLILKTPTVTDQFAKLRIALSGAAPFGREPQKAVSKKLAAATSRETSVQQIWGLTETTGAATWVPFGEKDDSGSVGWLFPNTQARIVDEQGHDVPKGEQGEIWIKGPITSSGYHNNPIATQEGYYEDWLRTGDIGFFRDNKFFCVDRKKELIKYKGLQVAPAELEALLTTHPQVSDVAVIGVESEDTELPRAYVVADESKVNEQELKDFVKDNLAPYKQLRGGVRFVKSIPKVPSGKILRRELKELAKLEKQRVSKL</sequence>
<dbReference type="PANTHER" id="PTHR24096">
    <property type="entry name" value="LONG-CHAIN-FATTY-ACID--COA LIGASE"/>
    <property type="match status" value="1"/>
</dbReference>
<gene>
    <name evidence="5" type="ORF">GOMPHAMPRED_002414</name>
</gene>
<evidence type="ECO:0000259" key="4">
    <source>
        <dbReference type="Pfam" id="PF13193"/>
    </source>
</evidence>
<dbReference type="Gene3D" id="3.30.300.30">
    <property type="match status" value="1"/>
</dbReference>
<evidence type="ECO:0000259" key="3">
    <source>
        <dbReference type="Pfam" id="PF00501"/>
    </source>
</evidence>
<evidence type="ECO:0000313" key="6">
    <source>
        <dbReference type="Proteomes" id="UP000664169"/>
    </source>
</evidence>
<dbReference type="PANTHER" id="PTHR24096:SF149">
    <property type="entry name" value="AMP-BINDING DOMAIN-CONTAINING PROTEIN-RELATED"/>
    <property type="match status" value="1"/>
</dbReference>
<comment type="similarity">
    <text evidence="1">Belongs to the ATP-dependent AMP-binding enzyme family.</text>
</comment>
<dbReference type="EMBL" id="CAJPDQ010000017">
    <property type="protein sequence ID" value="CAF9921831.1"/>
    <property type="molecule type" value="Genomic_DNA"/>
</dbReference>
<proteinExistence type="inferred from homology"/>
<dbReference type="OrthoDB" id="1898221at2759"/>
<dbReference type="Proteomes" id="UP000664169">
    <property type="component" value="Unassembled WGS sequence"/>
</dbReference>
<organism evidence="5 6">
    <name type="scientific">Gomphillus americanus</name>
    <dbReference type="NCBI Taxonomy" id="1940652"/>
    <lineage>
        <taxon>Eukaryota</taxon>
        <taxon>Fungi</taxon>
        <taxon>Dikarya</taxon>
        <taxon>Ascomycota</taxon>
        <taxon>Pezizomycotina</taxon>
        <taxon>Lecanoromycetes</taxon>
        <taxon>OSLEUM clade</taxon>
        <taxon>Ostropomycetidae</taxon>
        <taxon>Ostropales</taxon>
        <taxon>Graphidaceae</taxon>
        <taxon>Gomphilloideae</taxon>
        <taxon>Gomphillus</taxon>
    </lineage>
</organism>
<dbReference type="FunFam" id="3.30.300.30:FF:000007">
    <property type="entry name" value="4-coumarate--CoA ligase 2"/>
    <property type="match status" value="1"/>
</dbReference>
<comment type="caution">
    <text evidence="5">The sequence shown here is derived from an EMBL/GenBank/DDBJ whole genome shotgun (WGS) entry which is preliminary data.</text>
</comment>
<evidence type="ECO:0000256" key="1">
    <source>
        <dbReference type="ARBA" id="ARBA00006432"/>
    </source>
</evidence>
<dbReference type="InterPro" id="IPR020845">
    <property type="entry name" value="AMP-binding_CS"/>
</dbReference>
<accession>A0A8H3FIZ6</accession>
<dbReference type="GO" id="GO:0019748">
    <property type="term" value="P:secondary metabolic process"/>
    <property type="evidence" value="ECO:0007669"/>
    <property type="project" value="TreeGrafter"/>
</dbReference>
<dbReference type="Pfam" id="PF13193">
    <property type="entry name" value="AMP-binding_C"/>
    <property type="match status" value="1"/>
</dbReference>
<dbReference type="SUPFAM" id="SSF56801">
    <property type="entry name" value="Acetyl-CoA synthetase-like"/>
    <property type="match status" value="1"/>
</dbReference>
<feature type="domain" description="AMP-dependent synthetase/ligase" evidence="3">
    <location>
        <begin position="38"/>
        <end position="414"/>
    </location>
</feature>
<keyword evidence="2" id="KW-0436">Ligase</keyword>
<dbReference type="InterPro" id="IPR045851">
    <property type="entry name" value="AMP-bd_C_sf"/>
</dbReference>
<dbReference type="PROSITE" id="PS00455">
    <property type="entry name" value="AMP_BINDING"/>
    <property type="match status" value="1"/>
</dbReference>
<evidence type="ECO:0000313" key="5">
    <source>
        <dbReference type="EMBL" id="CAF9921831.1"/>
    </source>
</evidence>
<dbReference type="InterPro" id="IPR000873">
    <property type="entry name" value="AMP-dep_synth/lig_dom"/>
</dbReference>